<evidence type="ECO:0000313" key="3">
    <source>
        <dbReference type="Proteomes" id="UP000003706"/>
    </source>
</evidence>
<keyword evidence="1" id="KW-1133">Transmembrane helix</keyword>
<evidence type="ECO:0000313" key="2">
    <source>
        <dbReference type="EMBL" id="EHP85777.1"/>
    </source>
</evidence>
<evidence type="ECO:0008006" key="4">
    <source>
        <dbReference type="Google" id="ProtNLM"/>
    </source>
</evidence>
<dbReference type="InterPro" id="IPR012340">
    <property type="entry name" value="NA-bd_OB-fold"/>
</dbReference>
<dbReference type="STRING" id="647171.MetfoDRAFT_1259"/>
<keyword evidence="1" id="KW-0472">Membrane</keyword>
<dbReference type="EMBL" id="AGJL01000030">
    <property type="protein sequence ID" value="EHP85777.1"/>
    <property type="molecule type" value="Genomic_DNA"/>
</dbReference>
<gene>
    <name evidence="2" type="ORF">MetfoDRAFT_1259</name>
</gene>
<keyword evidence="3" id="KW-1185">Reference proteome</keyword>
<dbReference type="SUPFAM" id="SSF50249">
    <property type="entry name" value="Nucleic acid-binding proteins"/>
    <property type="match status" value="1"/>
</dbReference>
<reference evidence="2 3" key="1">
    <citation type="submission" date="2011-09" db="EMBL/GenBank/DDBJ databases">
        <title>The draft genome of Methanotorris formicicus Mc-S-70.</title>
        <authorList>
            <consortium name="US DOE Joint Genome Institute (JGI-PGF)"/>
            <person name="Lucas S."/>
            <person name="Han J."/>
            <person name="Lapidus A."/>
            <person name="Cheng J.-F."/>
            <person name="Goodwin L."/>
            <person name="Pitluck S."/>
            <person name="Peters L."/>
            <person name="Land M.L."/>
            <person name="Hauser L."/>
            <person name="Sieprawska-Lupa M."/>
            <person name="Takai K."/>
            <person name="Miyazaki J."/>
            <person name="Whitman W."/>
            <person name="Woyke T.J."/>
        </authorList>
    </citation>
    <scope>NUCLEOTIDE SEQUENCE [LARGE SCALE GENOMIC DNA]</scope>
    <source>
        <strain evidence="2 3">Mc-S-70</strain>
    </source>
</reference>
<feature type="transmembrane region" description="Helical" evidence="1">
    <location>
        <begin position="43"/>
        <end position="61"/>
    </location>
</feature>
<feature type="transmembrane region" description="Helical" evidence="1">
    <location>
        <begin position="21"/>
        <end position="37"/>
    </location>
</feature>
<proteinExistence type="predicted"/>
<dbReference type="OrthoDB" id="61091at2157"/>
<name>H1KZN6_9EURY</name>
<sequence length="180" mass="20409">MPTVKRFNTNKILKHTKASPSATISIIFWITIVVLATTFSKNIWIFILSIPFIVGLIVIPLKISKMNNEISEQLIPLYEKNAKSYKIKDITKETLNQWVKVSGIVEKVIYGLSPKPTIKIKDETGEIFANLIVAPNDNIKKGDKVEIYGVVTKHYKFFGFMGIPKLWKPKIYGIGVKKLS</sequence>
<evidence type="ECO:0000256" key="1">
    <source>
        <dbReference type="SAM" id="Phobius"/>
    </source>
</evidence>
<comment type="caution">
    <text evidence="2">The sequence shown here is derived from an EMBL/GenBank/DDBJ whole genome shotgun (WGS) entry which is preliminary data.</text>
</comment>
<organism evidence="2 3">
    <name type="scientific">Methanotorris formicicus Mc-S-70</name>
    <dbReference type="NCBI Taxonomy" id="647171"/>
    <lineage>
        <taxon>Archaea</taxon>
        <taxon>Methanobacteriati</taxon>
        <taxon>Methanobacteriota</taxon>
        <taxon>Methanomada group</taxon>
        <taxon>Methanococci</taxon>
        <taxon>Methanococcales</taxon>
        <taxon>Methanocaldococcaceae</taxon>
        <taxon>Methanotorris</taxon>
    </lineage>
</organism>
<dbReference type="RefSeq" id="WP_007044690.1">
    <property type="nucleotide sequence ID" value="NZ_AGJL01000030.1"/>
</dbReference>
<dbReference type="PATRIC" id="fig|647171.4.peg.1236"/>
<keyword evidence="1" id="KW-0812">Transmembrane</keyword>
<protein>
    <recommendedName>
        <fullName evidence="4">Nucleic acid binding OB-fold tRNA/helicase-type</fullName>
    </recommendedName>
</protein>
<accession>H1KZN6</accession>
<dbReference type="AlphaFoldDB" id="H1KZN6"/>
<dbReference type="Proteomes" id="UP000003706">
    <property type="component" value="Unassembled WGS sequence"/>
</dbReference>